<dbReference type="GO" id="GO:0004252">
    <property type="term" value="F:serine-type endopeptidase activity"/>
    <property type="evidence" value="ECO:0007669"/>
    <property type="project" value="InterPro"/>
</dbReference>
<evidence type="ECO:0000313" key="6">
    <source>
        <dbReference type="EMBL" id="CDJ26711.1"/>
    </source>
</evidence>
<evidence type="ECO:0000259" key="5">
    <source>
        <dbReference type="PROSITE" id="PS50240"/>
    </source>
</evidence>
<proteinExistence type="evidence at transcript level"/>
<evidence type="ECO:0000256" key="4">
    <source>
        <dbReference type="ARBA" id="ARBA00023157"/>
    </source>
</evidence>
<keyword evidence="3" id="KW-0720">Serine protease</keyword>
<dbReference type="InterPro" id="IPR043504">
    <property type="entry name" value="Peptidase_S1_PA_chymotrypsin"/>
</dbReference>
<dbReference type="PANTHER" id="PTHR24276">
    <property type="entry name" value="POLYSERASE-RELATED"/>
    <property type="match status" value="1"/>
</dbReference>
<evidence type="ECO:0000256" key="1">
    <source>
        <dbReference type="ARBA" id="ARBA00022670"/>
    </source>
</evidence>
<keyword evidence="2" id="KW-0378">Hydrolase</keyword>
<dbReference type="GO" id="GO:0006508">
    <property type="term" value="P:proteolysis"/>
    <property type="evidence" value="ECO:0007669"/>
    <property type="project" value="UniProtKB-KW"/>
</dbReference>
<reference evidence="6" key="1">
    <citation type="submission" date="2013-10" db="EMBL/GenBank/DDBJ databases">
        <authorList>
            <person name="Fuzita F."/>
        </authorList>
    </citation>
    <scope>NUCLEOTIDE SEQUENCE</scope>
    <source>
        <tissue evidence="6">Midgut glands</tissue>
    </source>
</reference>
<accession>U6JM95</accession>
<dbReference type="EMBL" id="HG710135">
    <property type="protein sequence ID" value="CDJ26711.1"/>
    <property type="molecule type" value="mRNA"/>
</dbReference>
<feature type="domain" description="Peptidase S1" evidence="5">
    <location>
        <begin position="1"/>
        <end position="64"/>
    </location>
</feature>
<keyword evidence="1" id="KW-0645">Protease</keyword>
<sequence length="64" mass="7068">YMSTVLGWGVISYGGRNAETLQQVSVPVWNNKECQKRYVQKITDGMLCAGYHEGLKDPCQGDSG</sequence>
<dbReference type="Pfam" id="PF00089">
    <property type="entry name" value="Trypsin"/>
    <property type="match status" value="1"/>
</dbReference>
<dbReference type="InterPro" id="IPR050430">
    <property type="entry name" value="Peptidase_S1"/>
</dbReference>
<dbReference type="InterPro" id="IPR009003">
    <property type="entry name" value="Peptidase_S1_PA"/>
</dbReference>
<dbReference type="AlphaFoldDB" id="U6JM95"/>
<keyword evidence="4" id="KW-1015">Disulfide bond</keyword>
<evidence type="ECO:0000256" key="3">
    <source>
        <dbReference type="ARBA" id="ARBA00022825"/>
    </source>
</evidence>
<feature type="non-terminal residue" evidence="6">
    <location>
        <position position="64"/>
    </location>
</feature>
<evidence type="ECO:0000256" key="2">
    <source>
        <dbReference type="ARBA" id="ARBA00022801"/>
    </source>
</evidence>
<protein>
    <submittedName>
        <fullName evidence="6">Trypsin-like serine peptidase 1 protein</fullName>
    </submittedName>
</protein>
<organism evidence="6">
    <name type="scientific">Tityus serrulatus</name>
    <name type="common">Brazilian yellow scorpion</name>
    <dbReference type="NCBI Taxonomy" id="6887"/>
    <lineage>
        <taxon>Eukaryota</taxon>
        <taxon>Metazoa</taxon>
        <taxon>Ecdysozoa</taxon>
        <taxon>Arthropoda</taxon>
        <taxon>Chelicerata</taxon>
        <taxon>Arachnida</taxon>
        <taxon>Scorpiones</taxon>
        <taxon>Buthida</taxon>
        <taxon>Buthoidea</taxon>
        <taxon>Buthidae</taxon>
        <taxon>Tityus</taxon>
    </lineage>
</organism>
<dbReference type="PROSITE" id="PS50240">
    <property type="entry name" value="TRYPSIN_DOM"/>
    <property type="match status" value="1"/>
</dbReference>
<gene>
    <name evidence="6" type="primary">prss</name>
</gene>
<feature type="non-terminal residue" evidence="6">
    <location>
        <position position="1"/>
    </location>
</feature>
<dbReference type="PANTHER" id="PTHR24276:SF98">
    <property type="entry name" value="FI18310P1-RELATED"/>
    <property type="match status" value="1"/>
</dbReference>
<dbReference type="InterPro" id="IPR001254">
    <property type="entry name" value="Trypsin_dom"/>
</dbReference>
<reference evidence="6" key="2">
    <citation type="journal article" date="2015" name="PLoS ONE">
        <title>Biochemical, transcriptomic and proteomic analyses of digestion in the scorpion Tityus serrulatus: insights into function and evolution of digestion in an ancient arthropod.</title>
        <authorList>
            <person name="Fuzita F.J."/>
            <person name="Pinkse M.W.H."/>
            <person name="Patane J.S.L."/>
            <person name="Juliano M.A."/>
            <person name="Verhaert P.D.E.M."/>
            <person name="Lopes A.R."/>
        </authorList>
    </citation>
    <scope>NUCLEOTIDE SEQUENCE</scope>
    <source>
        <tissue evidence="6">Midgut glands</tissue>
    </source>
</reference>
<dbReference type="Gene3D" id="2.40.10.10">
    <property type="entry name" value="Trypsin-like serine proteases"/>
    <property type="match status" value="1"/>
</dbReference>
<name>U6JM95_TITSE</name>
<dbReference type="SUPFAM" id="SSF50494">
    <property type="entry name" value="Trypsin-like serine proteases"/>
    <property type="match status" value="1"/>
</dbReference>